<proteinExistence type="predicted"/>
<organism evidence="1 2">
    <name type="scientific">Apostasia shenzhenica</name>
    <dbReference type="NCBI Taxonomy" id="1088818"/>
    <lineage>
        <taxon>Eukaryota</taxon>
        <taxon>Viridiplantae</taxon>
        <taxon>Streptophyta</taxon>
        <taxon>Embryophyta</taxon>
        <taxon>Tracheophyta</taxon>
        <taxon>Spermatophyta</taxon>
        <taxon>Magnoliopsida</taxon>
        <taxon>Liliopsida</taxon>
        <taxon>Asparagales</taxon>
        <taxon>Orchidaceae</taxon>
        <taxon>Apostasioideae</taxon>
        <taxon>Apostasia</taxon>
    </lineage>
</organism>
<dbReference type="Proteomes" id="UP000236161">
    <property type="component" value="Unassembled WGS sequence"/>
</dbReference>
<evidence type="ECO:0000313" key="2">
    <source>
        <dbReference type="Proteomes" id="UP000236161"/>
    </source>
</evidence>
<keyword evidence="2" id="KW-1185">Reference proteome</keyword>
<protein>
    <submittedName>
        <fullName evidence="1">Uncharacterized protein</fullName>
    </submittedName>
</protein>
<reference evidence="1 2" key="1">
    <citation type="journal article" date="2017" name="Nature">
        <title>The Apostasia genome and the evolution of orchids.</title>
        <authorList>
            <person name="Zhang G.Q."/>
            <person name="Liu K.W."/>
            <person name="Li Z."/>
            <person name="Lohaus R."/>
            <person name="Hsiao Y.Y."/>
            <person name="Niu S.C."/>
            <person name="Wang J.Y."/>
            <person name="Lin Y.C."/>
            <person name="Xu Q."/>
            <person name="Chen L.J."/>
            <person name="Yoshida K."/>
            <person name="Fujiwara S."/>
            <person name="Wang Z.W."/>
            <person name="Zhang Y.Q."/>
            <person name="Mitsuda N."/>
            <person name="Wang M."/>
            <person name="Liu G.H."/>
            <person name="Pecoraro L."/>
            <person name="Huang H.X."/>
            <person name="Xiao X.J."/>
            <person name="Lin M."/>
            <person name="Wu X.Y."/>
            <person name="Wu W.L."/>
            <person name="Chen Y.Y."/>
            <person name="Chang S.B."/>
            <person name="Sakamoto S."/>
            <person name="Ohme-Takagi M."/>
            <person name="Yagi M."/>
            <person name="Zeng S.J."/>
            <person name="Shen C.Y."/>
            <person name="Yeh C.M."/>
            <person name="Luo Y.B."/>
            <person name="Tsai W.C."/>
            <person name="Van de Peer Y."/>
            <person name="Liu Z.J."/>
        </authorList>
    </citation>
    <scope>NUCLEOTIDE SEQUENCE [LARGE SCALE GENOMIC DNA]</scope>
    <source>
        <strain evidence="2">cv. Shenzhen</strain>
        <tissue evidence="1">Stem</tissue>
    </source>
</reference>
<gene>
    <name evidence="1" type="ORF">AXF42_Ash017106</name>
</gene>
<evidence type="ECO:0000313" key="1">
    <source>
        <dbReference type="EMBL" id="PKA47161.1"/>
    </source>
</evidence>
<dbReference type="EMBL" id="KZ453539">
    <property type="protein sequence ID" value="PKA47161.1"/>
    <property type="molecule type" value="Genomic_DNA"/>
</dbReference>
<accession>A0A2H9ZV29</accession>
<dbReference type="AlphaFoldDB" id="A0A2H9ZV29"/>
<name>A0A2H9ZV29_9ASPA</name>
<sequence length="54" mass="6100">MGAMEADNKALREKLVRVAEHQEAVIEERSTAAVEAYKTSLPCRKERLEGIKRS</sequence>